<evidence type="ECO:0000313" key="3">
    <source>
        <dbReference type="Proteomes" id="UP000464524"/>
    </source>
</evidence>
<dbReference type="Proteomes" id="UP000464524">
    <property type="component" value="Chromosome"/>
</dbReference>
<sequence length="154" mass="17121">MSFKEKSIWISLISTVCIFGYYFLSLQGLGALPIEEANNIAAKLIVKAVLMTIFVEVILHIVLAIFSPQDAQEAEDERDKFYQMKANSIGYTILILGVMVTLGHILLGAILPEMAEAHFAATFPLLSAHILLFSFIISEVARFSSQVFFYRKGA</sequence>
<accession>A0A857JN45</accession>
<organism evidence="2 3">
    <name type="scientific">Paraglaciecola mesophila</name>
    <dbReference type="NCBI Taxonomy" id="197222"/>
    <lineage>
        <taxon>Bacteria</taxon>
        <taxon>Pseudomonadati</taxon>
        <taxon>Pseudomonadota</taxon>
        <taxon>Gammaproteobacteria</taxon>
        <taxon>Alteromonadales</taxon>
        <taxon>Alteromonadaceae</taxon>
        <taxon>Paraglaciecola</taxon>
    </lineage>
</organism>
<dbReference type="EMBL" id="CP047656">
    <property type="protein sequence ID" value="QHJ12778.1"/>
    <property type="molecule type" value="Genomic_DNA"/>
</dbReference>
<keyword evidence="1" id="KW-0812">Transmembrane</keyword>
<reference evidence="2 3" key="1">
    <citation type="submission" date="2019-12" db="EMBL/GenBank/DDBJ databases">
        <title>Genome sequencing and assembly of endphytes of Porphyra tenera.</title>
        <authorList>
            <person name="Park J.M."/>
            <person name="Shin R."/>
            <person name="Jo S.H."/>
        </authorList>
    </citation>
    <scope>NUCLEOTIDE SEQUENCE [LARGE SCALE GENOMIC DNA]</scope>
    <source>
        <strain evidence="2 3">GPM4</strain>
    </source>
</reference>
<dbReference type="OrthoDB" id="7630939at2"/>
<dbReference type="RefSeq" id="WP_160180955.1">
    <property type="nucleotide sequence ID" value="NZ_CP047656.1"/>
</dbReference>
<dbReference type="KEGG" id="pmes:FX988_03036"/>
<name>A0A857JN45_9ALTE</name>
<feature type="transmembrane region" description="Helical" evidence="1">
    <location>
        <begin position="44"/>
        <end position="67"/>
    </location>
</feature>
<gene>
    <name evidence="2" type="ORF">FX988_03036</name>
</gene>
<evidence type="ECO:0000313" key="2">
    <source>
        <dbReference type="EMBL" id="QHJ12778.1"/>
    </source>
</evidence>
<feature type="transmembrane region" description="Helical" evidence="1">
    <location>
        <begin position="117"/>
        <end position="137"/>
    </location>
</feature>
<proteinExistence type="predicted"/>
<keyword evidence="1" id="KW-1133">Transmembrane helix</keyword>
<dbReference type="AlphaFoldDB" id="A0A857JN45"/>
<keyword evidence="3" id="KW-1185">Reference proteome</keyword>
<evidence type="ECO:0000256" key="1">
    <source>
        <dbReference type="SAM" id="Phobius"/>
    </source>
</evidence>
<keyword evidence="1" id="KW-0472">Membrane</keyword>
<feature type="transmembrane region" description="Helical" evidence="1">
    <location>
        <begin position="7"/>
        <end position="24"/>
    </location>
</feature>
<protein>
    <submittedName>
        <fullName evidence="2">Uncharacterized protein</fullName>
    </submittedName>
</protein>
<feature type="transmembrane region" description="Helical" evidence="1">
    <location>
        <begin position="88"/>
        <end position="111"/>
    </location>
</feature>